<evidence type="ECO:0000313" key="2">
    <source>
        <dbReference type="Proteomes" id="UP001275440"/>
    </source>
</evidence>
<reference evidence="1 2" key="1">
    <citation type="submission" date="2019-10" db="EMBL/GenBank/DDBJ databases">
        <title>Draft Genome Assembly of Rhodococcus zopfii DSM44189.</title>
        <authorList>
            <person name="Sutton J.M."/>
            <person name="Akob D.M."/>
            <person name="Bushman T.J."/>
        </authorList>
    </citation>
    <scope>NUCLEOTIDE SEQUENCE [LARGE SCALE GENOMIC DNA]</scope>
    <source>
        <strain evidence="1 2">DSM 44189</strain>
    </source>
</reference>
<name>A0ABU3WWK6_9NOCA</name>
<evidence type="ECO:0000313" key="1">
    <source>
        <dbReference type="EMBL" id="MDV2478278.1"/>
    </source>
</evidence>
<gene>
    <name evidence="1" type="ORF">F8M49_27910</name>
</gene>
<protein>
    <submittedName>
        <fullName evidence="1">Uncharacterized protein</fullName>
    </submittedName>
</protein>
<keyword evidence="2" id="KW-1185">Reference proteome</keyword>
<organism evidence="1 2">
    <name type="scientific">Rhodococcus zopfii</name>
    <dbReference type="NCBI Taxonomy" id="43772"/>
    <lineage>
        <taxon>Bacteria</taxon>
        <taxon>Bacillati</taxon>
        <taxon>Actinomycetota</taxon>
        <taxon>Actinomycetes</taxon>
        <taxon>Mycobacteriales</taxon>
        <taxon>Nocardiaceae</taxon>
        <taxon>Rhodococcus</taxon>
    </lineage>
</organism>
<dbReference type="EMBL" id="WBMO01000005">
    <property type="protein sequence ID" value="MDV2478278.1"/>
    <property type="molecule type" value="Genomic_DNA"/>
</dbReference>
<comment type="caution">
    <text evidence="1">The sequence shown here is derived from an EMBL/GenBank/DDBJ whole genome shotgun (WGS) entry which is preliminary data.</text>
</comment>
<proteinExistence type="predicted"/>
<sequence length="76" mass="8177">MTAWNIAEPFVLSQSALPGTDFDNVCIRGNIATAFALSNMHSRLLEIADLADGSANDYEITESDFVAALSAMDLPR</sequence>
<accession>A0ABU3WWK6</accession>
<dbReference type="Proteomes" id="UP001275440">
    <property type="component" value="Unassembled WGS sequence"/>
</dbReference>